<protein>
    <submittedName>
        <fullName evidence="3">Glycoside hydrolase family 16 protein</fullName>
    </submittedName>
</protein>
<feature type="domain" description="GH16" evidence="2">
    <location>
        <begin position="28"/>
        <end position="259"/>
    </location>
</feature>
<reference evidence="3 4" key="1">
    <citation type="submission" date="2021-01" db="EMBL/GenBank/DDBJ databases">
        <title>Chryseolinea sp. Jin1 Genome sequencing and assembly.</title>
        <authorList>
            <person name="Kim I."/>
        </authorList>
    </citation>
    <scope>NUCLEOTIDE SEQUENCE [LARGE SCALE GENOMIC DNA]</scope>
    <source>
        <strain evidence="3 4">Jin1</strain>
    </source>
</reference>
<dbReference type="GO" id="GO:0016787">
    <property type="term" value="F:hydrolase activity"/>
    <property type="evidence" value="ECO:0007669"/>
    <property type="project" value="UniProtKB-KW"/>
</dbReference>
<evidence type="ECO:0000259" key="2">
    <source>
        <dbReference type="PROSITE" id="PS51762"/>
    </source>
</evidence>
<proteinExistence type="inferred from homology"/>
<dbReference type="Pfam" id="PF00722">
    <property type="entry name" value="Glyco_hydro_16"/>
    <property type="match status" value="1"/>
</dbReference>
<comment type="similarity">
    <text evidence="1">Belongs to the glycosyl hydrolase 16 family.</text>
</comment>
<gene>
    <name evidence="3" type="ORF">JI741_25505</name>
</gene>
<dbReference type="PANTHER" id="PTHR10963:SF55">
    <property type="entry name" value="GLYCOSIDE HYDROLASE FAMILY 16 PROTEIN"/>
    <property type="match status" value="1"/>
</dbReference>
<dbReference type="InterPro" id="IPR050546">
    <property type="entry name" value="Glycosyl_Hydrlase_16"/>
</dbReference>
<dbReference type="InterPro" id="IPR013320">
    <property type="entry name" value="ConA-like_dom_sf"/>
</dbReference>
<dbReference type="Proteomes" id="UP000613030">
    <property type="component" value="Unassembled WGS sequence"/>
</dbReference>
<dbReference type="SUPFAM" id="SSF49899">
    <property type="entry name" value="Concanavalin A-like lectins/glucanases"/>
    <property type="match status" value="1"/>
</dbReference>
<comment type="caution">
    <text evidence="3">The sequence shown here is derived from an EMBL/GenBank/DDBJ whole genome shotgun (WGS) entry which is preliminary data.</text>
</comment>
<evidence type="ECO:0000313" key="4">
    <source>
        <dbReference type="Proteomes" id="UP000613030"/>
    </source>
</evidence>
<keyword evidence="3" id="KW-0378">Hydrolase</keyword>
<organism evidence="3 4">
    <name type="scientific">Chryseolinea lacunae</name>
    <dbReference type="NCBI Taxonomy" id="2801331"/>
    <lineage>
        <taxon>Bacteria</taxon>
        <taxon>Pseudomonadati</taxon>
        <taxon>Bacteroidota</taxon>
        <taxon>Cytophagia</taxon>
        <taxon>Cytophagales</taxon>
        <taxon>Fulvivirgaceae</taxon>
        <taxon>Chryseolinea</taxon>
    </lineage>
</organism>
<sequence>MLLRIIALASIYIMACSGTNKQTLVWADEFDTPGAPDTTKWTFDLGNNNGWGNNELQYYTRDTRNVRVENGKLVIEAVKDSMGGKPFTSSRVLSKGRGDWLYGRFEIRAKLPRGKGTWPAIWMMPTKSNYGPWPRSGEIDIMEHVGYEGGVVHGTIHCEAYNHINNTQKEGMMTVPDAQDQFHIYALDWTKDKMDFLIDNKVFFSVTRNPKDNVAGWPFDKPFHLILNMAVGGNWGGKQGVDQNIWPQRMEIDYVRVYQ</sequence>
<dbReference type="InterPro" id="IPR000757">
    <property type="entry name" value="Beta-glucanase-like"/>
</dbReference>
<dbReference type="CDD" id="cd08023">
    <property type="entry name" value="GH16_laminarinase_like"/>
    <property type="match status" value="1"/>
</dbReference>
<dbReference type="PANTHER" id="PTHR10963">
    <property type="entry name" value="GLYCOSYL HYDROLASE-RELATED"/>
    <property type="match status" value="1"/>
</dbReference>
<dbReference type="RefSeq" id="WP_202014337.1">
    <property type="nucleotide sequence ID" value="NZ_JAERRB010000011.1"/>
</dbReference>
<accession>A0ABS1KYR5</accession>
<dbReference type="PROSITE" id="PS51762">
    <property type="entry name" value="GH16_2"/>
    <property type="match status" value="1"/>
</dbReference>
<keyword evidence="4" id="KW-1185">Reference proteome</keyword>
<dbReference type="Gene3D" id="2.60.120.200">
    <property type="match status" value="1"/>
</dbReference>
<evidence type="ECO:0000256" key="1">
    <source>
        <dbReference type="ARBA" id="ARBA00006865"/>
    </source>
</evidence>
<name>A0ABS1KYR5_9BACT</name>
<dbReference type="EMBL" id="JAERRB010000011">
    <property type="protein sequence ID" value="MBL0744616.1"/>
    <property type="molecule type" value="Genomic_DNA"/>
</dbReference>
<evidence type="ECO:0000313" key="3">
    <source>
        <dbReference type="EMBL" id="MBL0744616.1"/>
    </source>
</evidence>